<keyword evidence="16" id="KW-0234">DNA repair</keyword>
<evidence type="ECO:0000256" key="15">
    <source>
        <dbReference type="ARBA" id="ARBA00023172"/>
    </source>
</evidence>
<keyword evidence="13" id="KW-0239">DNA-directed DNA polymerase</keyword>
<evidence type="ECO:0000256" key="16">
    <source>
        <dbReference type="ARBA" id="ARBA00023204"/>
    </source>
</evidence>
<evidence type="ECO:0000256" key="13">
    <source>
        <dbReference type="ARBA" id="ARBA00022932"/>
    </source>
</evidence>
<keyword evidence="8" id="KW-0547">Nucleotide-binding</keyword>
<dbReference type="EC" id="6.5.1.1" evidence="2"/>
<evidence type="ECO:0000256" key="17">
    <source>
        <dbReference type="ARBA" id="ARBA00023211"/>
    </source>
</evidence>
<proteinExistence type="predicted"/>
<keyword evidence="15" id="KW-0233">DNA recombination</keyword>
<dbReference type="GO" id="GO:0046872">
    <property type="term" value="F:metal ion binding"/>
    <property type="evidence" value="ECO:0007669"/>
    <property type="project" value="UniProtKB-KW"/>
</dbReference>
<gene>
    <name evidence="23" type="ORF">SAMN05421640_0979</name>
</gene>
<evidence type="ECO:0000256" key="20">
    <source>
        <dbReference type="ARBA" id="ARBA00034003"/>
    </source>
</evidence>
<evidence type="ECO:0000256" key="12">
    <source>
        <dbReference type="ARBA" id="ARBA00022840"/>
    </source>
</evidence>
<keyword evidence="3 23" id="KW-0436">Ligase</keyword>
<dbReference type="CDD" id="cd04861">
    <property type="entry name" value="LigD_Pol_like"/>
    <property type="match status" value="1"/>
</dbReference>
<dbReference type="RefSeq" id="WP_089355748.1">
    <property type="nucleotide sequence ID" value="NZ_FZPD01000002.1"/>
</dbReference>
<dbReference type="PANTHER" id="PTHR42705">
    <property type="entry name" value="BIFUNCTIONAL NON-HOMOLOGOUS END JOINING PROTEIN LIGD"/>
    <property type="match status" value="1"/>
</dbReference>
<evidence type="ECO:0000313" key="24">
    <source>
        <dbReference type="Proteomes" id="UP000198393"/>
    </source>
</evidence>
<keyword evidence="18" id="KW-0511">Multifunctional enzyme</keyword>
<comment type="cofactor">
    <cofactor evidence="1">
        <name>Mn(2+)</name>
        <dbReference type="ChEBI" id="CHEBI:29035"/>
    </cofactor>
</comment>
<dbReference type="Proteomes" id="UP000198393">
    <property type="component" value="Unassembled WGS sequence"/>
</dbReference>
<keyword evidence="7" id="KW-0479">Metal-binding</keyword>
<dbReference type="InterPro" id="IPR012340">
    <property type="entry name" value="NA-bd_OB-fold"/>
</dbReference>
<protein>
    <recommendedName>
        <fullName evidence="2">DNA ligase (ATP)</fullName>
        <ecNumber evidence="2">6.5.1.1</ecNumber>
    </recommendedName>
    <alternativeName>
        <fullName evidence="19">NHEJ DNA polymerase</fullName>
    </alternativeName>
</protein>
<dbReference type="GO" id="GO:0003887">
    <property type="term" value="F:DNA-directed DNA polymerase activity"/>
    <property type="evidence" value="ECO:0007669"/>
    <property type="project" value="UniProtKB-KW"/>
</dbReference>
<keyword evidence="5" id="KW-0548">Nucleotidyltransferase</keyword>
<evidence type="ECO:0000256" key="9">
    <source>
        <dbReference type="ARBA" id="ARBA00022763"/>
    </source>
</evidence>
<feature type="region of interest" description="Disordered" evidence="21">
    <location>
        <begin position="303"/>
        <end position="338"/>
    </location>
</feature>
<comment type="catalytic activity">
    <reaction evidence="20">
        <text>ATP + (deoxyribonucleotide)n-3'-hydroxyl + 5'-phospho-(deoxyribonucleotide)m = (deoxyribonucleotide)n+m + AMP + diphosphate.</text>
        <dbReference type="EC" id="6.5.1.1"/>
    </reaction>
</comment>
<dbReference type="InterPro" id="IPR014145">
    <property type="entry name" value="LigD_pol_dom"/>
</dbReference>
<keyword evidence="17" id="KW-0464">Manganese</keyword>
<evidence type="ECO:0000259" key="22">
    <source>
        <dbReference type="PROSITE" id="PS50160"/>
    </source>
</evidence>
<reference evidence="23 24" key="1">
    <citation type="submission" date="2017-06" db="EMBL/GenBank/DDBJ databases">
        <authorList>
            <person name="Kim H.J."/>
            <person name="Triplett B.A."/>
        </authorList>
    </citation>
    <scope>NUCLEOTIDE SEQUENCE [LARGE SCALE GENOMIC DNA]</scope>
    <source>
        <strain evidence="23 24">DSM 19307</strain>
    </source>
</reference>
<evidence type="ECO:0000256" key="21">
    <source>
        <dbReference type="SAM" id="MobiDB-lite"/>
    </source>
</evidence>
<dbReference type="InterPro" id="IPR012309">
    <property type="entry name" value="DNA_ligase_ATP-dep_C"/>
</dbReference>
<evidence type="ECO:0000256" key="8">
    <source>
        <dbReference type="ARBA" id="ARBA00022741"/>
    </source>
</evidence>
<dbReference type="Gene3D" id="3.90.920.10">
    <property type="entry name" value="DNA primase, PRIM domain"/>
    <property type="match status" value="1"/>
</dbReference>
<dbReference type="Pfam" id="PF01068">
    <property type="entry name" value="DNA_ligase_A_M"/>
    <property type="match status" value="1"/>
</dbReference>
<dbReference type="SUPFAM" id="SSF56091">
    <property type="entry name" value="DNA ligase/mRNA capping enzyme, catalytic domain"/>
    <property type="match status" value="1"/>
</dbReference>
<dbReference type="CDD" id="cd07971">
    <property type="entry name" value="OBF_DNA_ligase_LigD"/>
    <property type="match status" value="1"/>
</dbReference>
<keyword evidence="11" id="KW-0269">Exonuclease</keyword>
<feature type="compositionally biased region" description="Basic and acidic residues" evidence="21">
    <location>
        <begin position="319"/>
        <end position="328"/>
    </location>
</feature>
<dbReference type="PROSITE" id="PS00697">
    <property type="entry name" value="DNA_LIGASE_A1"/>
    <property type="match status" value="1"/>
</dbReference>
<dbReference type="NCBIfam" id="TIGR02777">
    <property type="entry name" value="LigD_PE_dom"/>
    <property type="match status" value="1"/>
</dbReference>
<dbReference type="Gene3D" id="2.40.50.140">
    <property type="entry name" value="Nucleic acid-binding proteins"/>
    <property type="match status" value="1"/>
</dbReference>
<keyword evidence="4" id="KW-0808">Transferase</keyword>
<evidence type="ECO:0000256" key="10">
    <source>
        <dbReference type="ARBA" id="ARBA00022801"/>
    </source>
</evidence>
<dbReference type="Pfam" id="PF04679">
    <property type="entry name" value="DNA_ligase_A_C"/>
    <property type="match status" value="1"/>
</dbReference>
<evidence type="ECO:0000256" key="7">
    <source>
        <dbReference type="ARBA" id="ARBA00022723"/>
    </source>
</evidence>
<dbReference type="GO" id="GO:0006281">
    <property type="term" value="P:DNA repair"/>
    <property type="evidence" value="ECO:0007669"/>
    <property type="project" value="UniProtKB-KW"/>
</dbReference>
<dbReference type="NCBIfam" id="TIGR02778">
    <property type="entry name" value="ligD_pol"/>
    <property type="match status" value="1"/>
</dbReference>
<dbReference type="SUPFAM" id="SSF50249">
    <property type="entry name" value="Nucleic acid-binding proteins"/>
    <property type="match status" value="1"/>
</dbReference>
<sequence length="771" mass="89409">MAKQKIHAEVGKRVIELSNLDKVLYPEDEIVKAEIIEYYLKLAPTILNHIRGRALSLVRYPDGIYGEQFFQKHRPDWTPDWIDYKRLGQERKKEYVVAKEEATLVWLANLACLEIHQIHSFSEHSDKPDYIVYDLDPPEDGSFPLEDLKQIAFALKEHLERYNYHVFVKTTGGKGLHLVTPIEAKYSFEECFQAAKKVASDFIQKHDQTTLHIKKEARKGRVLVDIYRNRPSQTIVCPYSLRGKAGATASTPIEWEELEQLKDLNQWNIKTTLTRVMEDGDAWEQIRGWAVPLHTDKRAVVAKELPPNKRHKTPEQLSDYEKKRDFNKTPEPLLSENEAPGSRFCIQRHHASHLHYDLRLEQDGILKSWAIPRGMPPVPGVKRLAVQTEDHPLKYLTFEGEIPKGEYGGGMMWVYATGRYEITKEKKQGFYFRLSGKQLSAEYRMHLMKDKEWLLERVDVPQQNLLDQVMKPMLADASKRVPIGDYYYEVKWDGIRALIYLNEGQLKIYSRNGNDITEQFPELNVPEQAFRINNAIFDSEIVCLDQEGKANFKKVIKRLMSKKNFDYESKRSPAYCYLFDCLYLDGRSLMNDPQDRRRWWMIDSTRVGETNYRISQSEEDGRALFAAAKAHGIEGIVAKRIDARYTPGKRSDAWIKVKVKETMDCFIIGFTQGEGERERSFGSLQLAEEKDGELVYRGRVGTGFDEALLKSLTKQFIELVSADKPVEGEVHEEKKTVWLKPELMCEVEYSMITDNGTFRDPVFKKLVNDSV</sequence>
<dbReference type="InterPro" id="IPR052171">
    <property type="entry name" value="NHEJ_LigD"/>
</dbReference>
<evidence type="ECO:0000256" key="4">
    <source>
        <dbReference type="ARBA" id="ARBA00022679"/>
    </source>
</evidence>
<feature type="domain" description="ATP-dependent DNA ligase family profile" evidence="22">
    <location>
        <begin position="567"/>
        <end position="690"/>
    </location>
</feature>
<dbReference type="EMBL" id="FZPD01000002">
    <property type="protein sequence ID" value="SNS71850.1"/>
    <property type="molecule type" value="Genomic_DNA"/>
</dbReference>
<dbReference type="AlphaFoldDB" id="A0A239GRT4"/>
<organism evidence="23 24">
    <name type="scientific">Ekhidna lutea</name>
    <dbReference type="NCBI Taxonomy" id="447679"/>
    <lineage>
        <taxon>Bacteria</taxon>
        <taxon>Pseudomonadati</taxon>
        <taxon>Bacteroidota</taxon>
        <taxon>Cytophagia</taxon>
        <taxon>Cytophagales</taxon>
        <taxon>Reichenbachiellaceae</taxon>
        <taxon>Ekhidna</taxon>
    </lineage>
</organism>
<dbReference type="InterPro" id="IPR014146">
    <property type="entry name" value="LigD_ligase_dom"/>
</dbReference>
<dbReference type="CDD" id="cd07906">
    <property type="entry name" value="Adenylation_DNA_ligase_LigD_LigC"/>
    <property type="match status" value="1"/>
</dbReference>
<dbReference type="GO" id="GO:0006310">
    <property type="term" value="P:DNA recombination"/>
    <property type="evidence" value="ECO:0007669"/>
    <property type="project" value="UniProtKB-KW"/>
</dbReference>
<dbReference type="PROSITE" id="PS00333">
    <property type="entry name" value="DNA_LIGASE_A2"/>
    <property type="match status" value="1"/>
</dbReference>
<dbReference type="PROSITE" id="PS50160">
    <property type="entry name" value="DNA_LIGASE_A3"/>
    <property type="match status" value="1"/>
</dbReference>
<dbReference type="GO" id="GO:0003677">
    <property type="term" value="F:DNA binding"/>
    <property type="evidence" value="ECO:0007669"/>
    <property type="project" value="UniProtKB-KW"/>
</dbReference>
<keyword evidence="6" id="KW-0540">Nuclease</keyword>
<evidence type="ECO:0000256" key="18">
    <source>
        <dbReference type="ARBA" id="ARBA00023268"/>
    </source>
</evidence>
<dbReference type="Pfam" id="PF21686">
    <property type="entry name" value="LigD_Prim-Pol"/>
    <property type="match status" value="1"/>
</dbReference>
<keyword evidence="12" id="KW-0067">ATP-binding</keyword>
<keyword evidence="24" id="KW-1185">Reference proteome</keyword>
<keyword evidence="9" id="KW-0227">DNA damage</keyword>
<evidence type="ECO:0000256" key="6">
    <source>
        <dbReference type="ARBA" id="ARBA00022722"/>
    </source>
</evidence>
<dbReference type="PANTHER" id="PTHR42705:SF2">
    <property type="entry name" value="BIFUNCTIONAL NON-HOMOLOGOUS END JOINING PROTEIN LIGD"/>
    <property type="match status" value="1"/>
</dbReference>
<evidence type="ECO:0000256" key="2">
    <source>
        <dbReference type="ARBA" id="ARBA00012727"/>
    </source>
</evidence>
<dbReference type="OrthoDB" id="9802472at2"/>
<dbReference type="Pfam" id="PF13298">
    <property type="entry name" value="LigD_N"/>
    <property type="match status" value="1"/>
</dbReference>
<dbReference type="InterPro" id="IPR016059">
    <property type="entry name" value="DNA_ligase_ATP-dep_CS"/>
</dbReference>
<dbReference type="InterPro" id="IPR014144">
    <property type="entry name" value="LigD_PE_domain"/>
</dbReference>
<evidence type="ECO:0000256" key="11">
    <source>
        <dbReference type="ARBA" id="ARBA00022839"/>
    </source>
</evidence>
<evidence type="ECO:0000256" key="19">
    <source>
        <dbReference type="ARBA" id="ARBA00029943"/>
    </source>
</evidence>
<accession>A0A239GRT4</accession>
<dbReference type="InterPro" id="IPR012310">
    <property type="entry name" value="DNA_ligase_ATP-dep_cent"/>
</dbReference>
<dbReference type="GO" id="GO:0003910">
    <property type="term" value="F:DNA ligase (ATP) activity"/>
    <property type="evidence" value="ECO:0007669"/>
    <property type="project" value="UniProtKB-EC"/>
</dbReference>
<dbReference type="GO" id="GO:0004527">
    <property type="term" value="F:exonuclease activity"/>
    <property type="evidence" value="ECO:0007669"/>
    <property type="project" value="UniProtKB-KW"/>
</dbReference>
<evidence type="ECO:0000313" key="23">
    <source>
        <dbReference type="EMBL" id="SNS71850.1"/>
    </source>
</evidence>
<evidence type="ECO:0000256" key="5">
    <source>
        <dbReference type="ARBA" id="ARBA00022695"/>
    </source>
</evidence>
<keyword evidence="10" id="KW-0378">Hydrolase</keyword>
<keyword evidence="14" id="KW-0238">DNA-binding</keyword>
<dbReference type="NCBIfam" id="TIGR02779">
    <property type="entry name" value="NHEJ_ligase_lig"/>
    <property type="match status" value="1"/>
</dbReference>
<evidence type="ECO:0000256" key="14">
    <source>
        <dbReference type="ARBA" id="ARBA00023125"/>
    </source>
</evidence>
<dbReference type="GO" id="GO:0005524">
    <property type="term" value="F:ATP binding"/>
    <property type="evidence" value="ECO:0007669"/>
    <property type="project" value="UniProtKB-KW"/>
</dbReference>
<evidence type="ECO:0000256" key="1">
    <source>
        <dbReference type="ARBA" id="ARBA00001936"/>
    </source>
</evidence>
<dbReference type="Gene3D" id="3.30.470.30">
    <property type="entry name" value="DNA ligase/mRNA capping enzyme"/>
    <property type="match status" value="1"/>
</dbReference>
<name>A0A239GRT4_EKHLU</name>
<evidence type="ECO:0000256" key="3">
    <source>
        <dbReference type="ARBA" id="ARBA00022598"/>
    </source>
</evidence>